<keyword evidence="12" id="KW-0325">Glycoprotein</keyword>
<dbReference type="GO" id="GO:0006508">
    <property type="term" value="P:proteolysis"/>
    <property type="evidence" value="ECO:0007669"/>
    <property type="project" value="UniProtKB-KW"/>
</dbReference>
<keyword evidence="9" id="KW-1133">Transmembrane helix</keyword>
<evidence type="ECO:0000256" key="3">
    <source>
        <dbReference type="ARBA" id="ARBA00004479"/>
    </source>
</evidence>
<dbReference type="CDD" id="cd14789">
    <property type="entry name" value="Tiki"/>
    <property type="match status" value="1"/>
</dbReference>
<accession>A0A2V3PLT5</accession>
<dbReference type="GO" id="GO:0030178">
    <property type="term" value="P:negative regulation of Wnt signaling pathway"/>
    <property type="evidence" value="ECO:0007669"/>
    <property type="project" value="InterPro"/>
</dbReference>
<dbReference type="InterPro" id="IPR040230">
    <property type="entry name" value="TIKI1/2-like"/>
</dbReference>
<protein>
    <recommendedName>
        <fullName evidence="15">TraB family protein</fullName>
    </recommendedName>
</protein>
<keyword evidence="7" id="KW-0732">Signal</keyword>
<evidence type="ECO:0000256" key="2">
    <source>
        <dbReference type="ARBA" id="ARBA00001941"/>
    </source>
</evidence>
<dbReference type="EMBL" id="QICL01000017">
    <property type="protein sequence ID" value="PXV62872.1"/>
    <property type="molecule type" value="Genomic_DNA"/>
</dbReference>
<comment type="subcellular location">
    <subcellularLocation>
        <location evidence="3">Membrane</location>
        <topology evidence="3">Single-pass type I membrane protein</topology>
    </subcellularLocation>
</comment>
<dbReference type="OrthoDB" id="9798714at2"/>
<keyword evidence="4" id="KW-0645">Protease</keyword>
<comment type="caution">
    <text evidence="13">The sequence shown here is derived from an EMBL/GenBank/DDBJ whole genome shotgun (WGS) entry which is preliminary data.</text>
</comment>
<organism evidence="13 14">
    <name type="scientific">Dysgonomonas alginatilytica</name>
    <dbReference type="NCBI Taxonomy" id="1605892"/>
    <lineage>
        <taxon>Bacteria</taxon>
        <taxon>Pseudomonadati</taxon>
        <taxon>Bacteroidota</taxon>
        <taxon>Bacteroidia</taxon>
        <taxon>Bacteroidales</taxon>
        <taxon>Dysgonomonadaceae</taxon>
        <taxon>Dysgonomonas</taxon>
    </lineage>
</organism>
<evidence type="ECO:0008006" key="15">
    <source>
        <dbReference type="Google" id="ProtNLM"/>
    </source>
</evidence>
<keyword evidence="5" id="KW-0812">Transmembrane</keyword>
<dbReference type="Proteomes" id="UP000247973">
    <property type="component" value="Unassembled WGS sequence"/>
</dbReference>
<keyword evidence="10" id="KW-0482">Metalloprotease</keyword>
<dbReference type="GO" id="GO:0046872">
    <property type="term" value="F:metal ion binding"/>
    <property type="evidence" value="ECO:0007669"/>
    <property type="project" value="UniProtKB-KW"/>
</dbReference>
<dbReference type="Pfam" id="PF01963">
    <property type="entry name" value="TraB_PrgY_gumN"/>
    <property type="match status" value="1"/>
</dbReference>
<dbReference type="PANTHER" id="PTHR31120:SF6">
    <property type="entry name" value="METALLOPROTEASE TIKI HOMOLOG"/>
    <property type="match status" value="1"/>
</dbReference>
<dbReference type="GO" id="GO:0016020">
    <property type="term" value="C:membrane"/>
    <property type="evidence" value="ECO:0007669"/>
    <property type="project" value="UniProtKB-SubCell"/>
</dbReference>
<reference evidence="13 14" key="1">
    <citation type="submission" date="2018-03" db="EMBL/GenBank/DDBJ databases">
        <title>Genomic Encyclopedia of Archaeal and Bacterial Type Strains, Phase II (KMG-II): from individual species to whole genera.</title>
        <authorList>
            <person name="Goeker M."/>
        </authorList>
    </citation>
    <scope>NUCLEOTIDE SEQUENCE [LARGE SCALE GENOMIC DNA]</scope>
    <source>
        <strain evidence="13 14">DSM 100214</strain>
    </source>
</reference>
<proteinExistence type="predicted"/>
<keyword evidence="6" id="KW-0479">Metal-binding</keyword>
<keyword evidence="14" id="KW-1185">Reference proteome</keyword>
<evidence type="ECO:0000256" key="9">
    <source>
        <dbReference type="ARBA" id="ARBA00022989"/>
    </source>
</evidence>
<evidence type="ECO:0000256" key="5">
    <source>
        <dbReference type="ARBA" id="ARBA00022692"/>
    </source>
</evidence>
<evidence type="ECO:0000256" key="6">
    <source>
        <dbReference type="ARBA" id="ARBA00022723"/>
    </source>
</evidence>
<comment type="cofactor">
    <cofactor evidence="2">
        <name>Co(2+)</name>
        <dbReference type="ChEBI" id="CHEBI:48828"/>
    </cofactor>
</comment>
<evidence type="ECO:0000256" key="7">
    <source>
        <dbReference type="ARBA" id="ARBA00022729"/>
    </source>
</evidence>
<evidence type="ECO:0000256" key="4">
    <source>
        <dbReference type="ARBA" id="ARBA00022670"/>
    </source>
</evidence>
<evidence type="ECO:0000256" key="11">
    <source>
        <dbReference type="ARBA" id="ARBA00023136"/>
    </source>
</evidence>
<comment type="cofactor">
    <cofactor evidence="1">
        <name>Mn(2+)</name>
        <dbReference type="ChEBI" id="CHEBI:29035"/>
    </cofactor>
</comment>
<name>A0A2V3PLT5_9BACT</name>
<dbReference type="AlphaFoldDB" id="A0A2V3PLT5"/>
<evidence type="ECO:0000256" key="10">
    <source>
        <dbReference type="ARBA" id="ARBA00023049"/>
    </source>
</evidence>
<dbReference type="InterPro" id="IPR002816">
    <property type="entry name" value="TraB/PrgY/GumN_fam"/>
</dbReference>
<dbReference type="PANTHER" id="PTHR31120">
    <property type="entry name" value="METALLOPROTEASE TIKI"/>
    <property type="match status" value="1"/>
</dbReference>
<keyword evidence="11" id="KW-0472">Membrane</keyword>
<evidence type="ECO:0000256" key="12">
    <source>
        <dbReference type="ARBA" id="ARBA00023180"/>
    </source>
</evidence>
<sequence>MNAKKLILAFIVFLITISGISAEEKIPTGSILWKISGNGLTAPSYILGTHHIIKKEILDDFKGIDEALSNTDQVVGEIDMDEIASKSSFMQNAVIMPDSITYNQFLSEHDYAVLDSNLKAVLHVGLDKLSKLKPVTISFLYLFKIYGKDMQSEPMDLYFQQIAKENNKPIIGLETIEDQMQLLYYSTPIEKQILDLLCQTSNSEYTSKVIGELDDCYSKGDLNSILKFMNDENDPCPDTQEEKAQVNKDRNDKWLLKLPSIMAERASFIAVGCMHIAGEDGLLWQLKKMGYTVEPVK</sequence>
<evidence type="ECO:0000256" key="1">
    <source>
        <dbReference type="ARBA" id="ARBA00001936"/>
    </source>
</evidence>
<dbReference type="RefSeq" id="WP_110311276.1">
    <property type="nucleotide sequence ID" value="NZ_QICL01000017.1"/>
</dbReference>
<gene>
    <name evidence="13" type="ORF">CLV62_11788</name>
</gene>
<evidence type="ECO:0000313" key="14">
    <source>
        <dbReference type="Proteomes" id="UP000247973"/>
    </source>
</evidence>
<dbReference type="GO" id="GO:0004222">
    <property type="term" value="F:metalloendopeptidase activity"/>
    <property type="evidence" value="ECO:0007669"/>
    <property type="project" value="TreeGrafter"/>
</dbReference>
<evidence type="ECO:0000256" key="8">
    <source>
        <dbReference type="ARBA" id="ARBA00022801"/>
    </source>
</evidence>
<evidence type="ECO:0000313" key="13">
    <source>
        <dbReference type="EMBL" id="PXV62872.1"/>
    </source>
</evidence>
<keyword evidence="8" id="KW-0378">Hydrolase</keyword>